<reference evidence="1" key="1">
    <citation type="journal article" date="2021" name="Sci. Adv.">
        <title>The American lobster genome reveals insights on longevity, neural, and immune adaptations.</title>
        <authorList>
            <person name="Polinski J.M."/>
            <person name="Zimin A.V."/>
            <person name="Clark K.F."/>
            <person name="Kohn A.B."/>
            <person name="Sadowski N."/>
            <person name="Timp W."/>
            <person name="Ptitsyn A."/>
            <person name="Khanna P."/>
            <person name="Romanova D.Y."/>
            <person name="Williams P."/>
            <person name="Greenwood S.J."/>
            <person name="Moroz L.L."/>
            <person name="Walt D.R."/>
            <person name="Bodnar A.G."/>
        </authorList>
    </citation>
    <scope>NUCLEOTIDE SEQUENCE</scope>
    <source>
        <strain evidence="1">GMGI-L3</strain>
    </source>
</reference>
<organism evidence="1 2">
    <name type="scientific">Homarus americanus</name>
    <name type="common">American lobster</name>
    <dbReference type="NCBI Taxonomy" id="6706"/>
    <lineage>
        <taxon>Eukaryota</taxon>
        <taxon>Metazoa</taxon>
        <taxon>Ecdysozoa</taxon>
        <taxon>Arthropoda</taxon>
        <taxon>Crustacea</taxon>
        <taxon>Multicrustacea</taxon>
        <taxon>Malacostraca</taxon>
        <taxon>Eumalacostraca</taxon>
        <taxon>Eucarida</taxon>
        <taxon>Decapoda</taxon>
        <taxon>Pleocyemata</taxon>
        <taxon>Astacidea</taxon>
        <taxon>Nephropoidea</taxon>
        <taxon>Nephropidae</taxon>
        <taxon>Homarus</taxon>
    </lineage>
</organism>
<dbReference type="AlphaFoldDB" id="A0A8J5MNP5"/>
<proteinExistence type="predicted"/>
<accession>A0A8J5MNP5</accession>
<sequence>MRELVHQTANNHRNIKEFWNAFNIKKAIVHINKSWKEMSQQTMNGIWRKIWLECVHSFVGFGDVGTVRKCSRTLLTFLKRLGLRRWTGHTSMFTICFSHTSRTSPMKNSCSFSSRGFMNKWRTSQRAT</sequence>
<name>A0A8J5MNP5_HOMAM</name>
<gene>
    <name evidence="1" type="primary">TIGD1-L337</name>
    <name evidence="1" type="ORF">Hamer_G008797</name>
</gene>
<comment type="caution">
    <text evidence="1">The sequence shown here is derived from an EMBL/GenBank/DDBJ whole genome shotgun (WGS) entry which is preliminary data.</text>
</comment>
<keyword evidence="2" id="KW-1185">Reference proteome</keyword>
<dbReference type="Proteomes" id="UP000747542">
    <property type="component" value="Unassembled WGS sequence"/>
</dbReference>
<dbReference type="EMBL" id="JAHLQT010035566">
    <property type="protein sequence ID" value="KAG7158168.1"/>
    <property type="molecule type" value="Genomic_DNA"/>
</dbReference>
<protein>
    <submittedName>
        <fullName evidence="1">Putative Tigger transposable element-derived protein 1-like 337</fullName>
    </submittedName>
</protein>
<evidence type="ECO:0000313" key="2">
    <source>
        <dbReference type="Proteomes" id="UP000747542"/>
    </source>
</evidence>
<evidence type="ECO:0000313" key="1">
    <source>
        <dbReference type="EMBL" id="KAG7158168.1"/>
    </source>
</evidence>